<sequence length="133" mass="14799">MWKEISVLLVITCAVATASKDECRHDSECGSDECCYYHEGPLMVSKKRQSIFFPVTVPMVFQGGWCEKYKKQGEYCNYFSKVNGHCDCGAGLKCTYIADPTMPPITPSGVMTAEHKRMVLFGGHTECQPIPST</sequence>
<reference evidence="2" key="1">
    <citation type="submission" date="2018-11" db="EMBL/GenBank/DDBJ databases">
        <authorList>
            <person name="Alioto T."/>
            <person name="Alioto T."/>
        </authorList>
    </citation>
    <scope>NUCLEOTIDE SEQUENCE</scope>
</reference>
<keyword evidence="3" id="KW-1185">Reference proteome</keyword>
<dbReference type="Proteomes" id="UP000596742">
    <property type="component" value="Unassembled WGS sequence"/>
</dbReference>
<dbReference type="Gene3D" id="2.10.80.10">
    <property type="entry name" value="Lipase, subunit A"/>
    <property type="match status" value="1"/>
</dbReference>
<accession>A0A8B6H2M6</accession>
<protein>
    <recommendedName>
        <fullName evidence="4">Prokineticin domain-containing protein</fullName>
    </recommendedName>
</protein>
<evidence type="ECO:0000256" key="1">
    <source>
        <dbReference type="SAM" id="SignalP"/>
    </source>
</evidence>
<comment type="caution">
    <text evidence="2">The sequence shown here is derived from an EMBL/GenBank/DDBJ whole genome shotgun (WGS) entry which is preliminary data.</text>
</comment>
<name>A0A8B6H2M6_MYTGA</name>
<evidence type="ECO:0008006" key="4">
    <source>
        <dbReference type="Google" id="ProtNLM"/>
    </source>
</evidence>
<evidence type="ECO:0000313" key="3">
    <source>
        <dbReference type="Proteomes" id="UP000596742"/>
    </source>
</evidence>
<dbReference type="EMBL" id="UYJE01009313">
    <property type="protein sequence ID" value="VDI72284.1"/>
    <property type="molecule type" value="Genomic_DNA"/>
</dbReference>
<dbReference type="AlphaFoldDB" id="A0A8B6H2M6"/>
<evidence type="ECO:0000313" key="2">
    <source>
        <dbReference type="EMBL" id="VDI72284.1"/>
    </source>
</evidence>
<dbReference type="OrthoDB" id="6132230at2759"/>
<feature type="chain" id="PRO_5032925378" description="Prokineticin domain-containing protein" evidence="1">
    <location>
        <begin position="19"/>
        <end position="133"/>
    </location>
</feature>
<proteinExistence type="predicted"/>
<keyword evidence="1" id="KW-0732">Signal</keyword>
<gene>
    <name evidence="2" type="ORF">MGAL_10B077819</name>
</gene>
<organism evidence="2 3">
    <name type="scientific">Mytilus galloprovincialis</name>
    <name type="common">Mediterranean mussel</name>
    <dbReference type="NCBI Taxonomy" id="29158"/>
    <lineage>
        <taxon>Eukaryota</taxon>
        <taxon>Metazoa</taxon>
        <taxon>Spiralia</taxon>
        <taxon>Lophotrochozoa</taxon>
        <taxon>Mollusca</taxon>
        <taxon>Bivalvia</taxon>
        <taxon>Autobranchia</taxon>
        <taxon>Pteriomorphia</taxon>
        <taxon>Mytilida</taxon>
        <taxon>Mytiloidea</taxon>
        <taxon>Mytilidae</taxon>
        <taxon>Mytilinae</taxon>
        <taxon>Mytilus</taxon>
    </lineage>
</organism>
<feature type="signal peptide" evidence="1">
    <location>
        <begin position="1"/>
        <end position="18"/>
    </location>
</feature>